<dbReference type="AlphaFoldDB" id="A0A3E3ID35"/>
<sequence>MKRKKVRVSILVISLFAAIIFSGCKNSLPRENASKDADENTEPYTVLIYAPLYASEEACNRVSAKISEITMKEIGCQVKLKRNMSAYQLNQAMASEETMDLFPCFTWEFSLAEFVARNKIIQMDDLLSNYGVEMKNSISEEDWECTIVDGHIYGVPMNKDKAQGRCFLMVKDIADELQIDYSRPMDYQDLELVFQKVKAAYPDMYPIVPSDGSIINPVWDVDMLGDGLGVLENCLTDSTEVVNLYNCASFKKYCSYMYRWVQLGYMMPDAINTIESSNDLIRNGIGFGTFAPYKEGIEYEESRNKGKQIAAIELAQPHSTTDMVSSCWVISSKSKEPQKAMQVLNLMYTNPEVANLLVNGTENENWSYEDKTRDIIRFPEGVGQSNTDYSVYGWIWPNEQITSIWSGQDADYWDKLDRFNKNAKASPAKGFIWKPENVQREAAACRDIVDKYYNGLILGCLNPDEAIPKFNDELEKAGINTIINEKQRQLDVWLSKQ</sequence>
<accession>A0A3E3ID35</accession>
<organism evidence="2 4">
    <name type="scientific">Eisenbergiella massiliensis</name>
    <dbReference type="NCBI Taxonomy" id="1720294"/>
    <lineage>
        <taxon>Bacteria</taxon>
        <taxon>Bacillati</taxon>
        <taxon>Bacillota</taxon>
        <taxon>Clostridia</taxon>
        <taxon>Lachnospirales</taxon>
        <taxon>Lachnospiraceae</taxon>
        <taxon>Eisenbergiella</taxon>
    </lineage>
</organism>
<dbReference type="PROSITE" id="PS51257">
    <property type="entry name" value="PROKAR_LIPOPROTEIN"/>
    <property type="match status" value="1"/>
</dbReference>
<proteinExistence type="predicted"/>
<gene>
    <name evidence="3" type="ORF">DWY69_11195</name>
    <name evidence="2" type="ORF">DXC51_01250</name>
</gene>
<dbReference type="Proteomes" id="UP000261166">
    <property type="component" value="Unassembled WGS sequence"/>
</dbReference>
<evidence type="ECO:0000313" key="5">
    <source>
        <dbReference type="Proteomes" id="UP000261166"/>
    </source>
</evidence>
<evidence type="ECO:0000313" key="3">
    <source>
        <dbReference type="EMBL" id="RGE71607.1"/>
    </source>
</evidence>
<dbReference type="InterPro" id="IPR022627">
    <property type="entry name" value="DUF3502"/>
</dbReference>
<evidence type="ECO:0000259" key="1">
    <source>
        <dbReference type="Pfam" id="PF12010"/>
    </source>
</evidence>
<reference evidence="2 5" key="1">
    <citation type="submission" date="2018-08" db="EMBL/GenBank/DDBJ databases">
        <title>A genome reference for cultivated species of the human gut microbiota.</title>
        <authorList>
            <person name="Zou Y."/>
            <person name="Xue W."/>
            <person name="Luo G."/>
        </authorList>
    </citation>
    <scope>NUCLEOTIDE SEQUENCE [LARGE SCALE GENOMIC DNA]</scope>
    <source>
        <strain evidence="3 5">AF26-4BH</strain>
        <strain evidence="2">TF05-5AC</strain>
    </source>
</reference>
<evidence type="ECO:0000313" key="4">
    <source>
        <dbReference type="Proteomes" id="UP000260812"/>
    </source>
</evidence>
<keyword evidence="4" id="KW-1185">Reference proteome</keyword>
<evidence type="ECO:0000313" key="2">
    <source>
        <dbReference type="EMBL" id="RGE64985.1"/>
    </source>
</evidence>
<protein>
    <submittedName>
        <fullName evidence="2">Extracellular solute-binding protein</fullName>
    </submittedName>
</protein>
<feature type="domain" description="DUF3502" evidence="1">
    <location>
        <begin position="427"/>
        <end position="494"/>
    </location>
</feature>
<dbReference type="Gene3D" id="3.40.190.10">
    <property type="entry name" value="Periplasmic binding protein-like II"/>
    <property type="match status" value="2"/>
</dbReference>
<dbReference type="Pfam" id="PF12010">
    <property type="entry name" value="DUF3502"/>
    <property type="match status" value="1"/>
</dbReference>
<dbReference type="EMBL" id="QVLU01000009">
    <property type="protein sequence ID" value="RGE71607.1"/>
    <property type="molecule type" value="Genomic_DNA"/>
</dbReference>
<dbReference type="Proteomes" id="UP000260812">
    <property type="component" value="Unassembled WGS sequence"/>
</dbReference>
<comment type="caution">
    <text evidence="2">The sequence shown here is derived from an EMBL/GenBank/DDBJ whole genome shotgun (WGS) entry which is preliminary data.</text>
</comment>
<dbReference type="EMBL" id="QVLV01000001">
    <property type="protein sequence ID" value="RGE64985.1"/>
    <property type="molecule type" value="Genomic_DNA"/>
</dbReference>
<dbReference type="GeneID" id="97985543"/>
<dbReference type="SUPFAM" id="SSF53850">
    <property type="entry name" value="Periplasmic binding protein-like II"/>
    <property type="match status" value="1"/>
</dbReference>
<name>A0A3E3ID35_9FIRM</name>
<dbReference type="OrthoDB" id="2636783at2"/>
<dbReference type="RefSeq" id="WP_025488138.1">
    <property type="nucleotide sequence ID" value="NZ_JBKUNB010000013.1"/>
</dbReference>